<dbReference type="EMBL" id="CP034171">
    <property type="protein sequence ID" value="AZI20648.1"/>
    <property type="molecule type" value="Genomic_DNA"/>
</dbReference>
<dbReference type="InterPro" id="IPR001789">
    <property type="entry name" value="Sig_transdc_resp-reg_receiver"/>
</dbReference>
<dbReference type="AlphaFoldDB" id="A0A3G8WKA2"/>
<evidence type="ECO:0000313" key="4">
    <source>
        <dbReference type="EMBL" id="AZI20648.1"/>
    </source>
</evidence>
<sequence length="235" mass="26660">MHKVLKCIVIDDEPIGREIIKDLIRQVPDIELLNSFADPMEAFVYLQKNQVDIVFSDIEMPNLDGVSLLRSLSDPPLFIFITAHRDFALDGFETGATDYLMKPVRFERFMKAVNRARDHFNNSKILFETKVADTIFIKVGGKLVKIILDEILYVEAQNDYLKIVTTTETYQTLATLKSIEGLLIPPAFFRVQRSFIVRLSAIKVIDGNKIEIIGGKSIPLALGKRGELYEILGIK</sequence>
<dbReference type="Gene3D" id="3.40.50.2300">
    <property type="match status" value="1"/>
</dbReference>
<dbReference type="PROSITE" id="PS50930">
    <property type="entry name" value="HTH_LYTTR"/>
    <property type="match status" value="1"/>
</dbReference>
<gene>
    <name evidence="4" type="ORF">EIH08_07920</name>
</gene>
<dbReference type="GO" id="GO:0000156">
    <property type="term" value="F:phosphorelay response regulator activity"/>
    <property type="evidence" value="ECO:0007669"/>
    <property type="project" value="InterPro"/>
</dbReference>
<dbReference type="InterPro" id="IPR046947">
    <property type="entry name" value="LytR-like"/>
</dbReference>
<dbReference type="Proteomes" id="UP000282297">
    <property type="component" value="Chromosome"/>
</dbReference>
<feature type="domain" description="HTH LytTR-type" evidence="3">
    <location>
        <begin position="135"/>
        <end position="234"/>
    </location>
</feature>
<name>A0A3G8WKA2_9FLAO</name>
<organism evidence="4 5">
    <name type="scientific">Chryseobacterium taklimakanense</name>
    <dbReference type="NCBI Taxonomy" id="536441"/>
    <lineage>
        <taxon>Bacteria</taxon>
        <taxon>Pseudomonadati</taxon>
        <taxon>Bacteroidota</taxon>
        <taxon>Flavobacteriia</taxon>
        <taxon>Flavobacteriales</taxon>
        <taxon>Weeksellaceae</taxon>
        <taxon>Chryseobacterium group</taxon>
        <taxon>Chryseobacterium</taxon>
    </lineage>
</organism>
<evidence type="ECO:0000259" key="2">
    <source>
        <dbReference type="PROSITE" id="PS50110"/>
    </source>
</evidence>
<dbReference type="RefSeq" id="WP_124784837.1">
    <property type="nucleotide sequence ID" value="NZ_CP034171.1"/>
</dbReference>
<dbReference type="PANTHER" id="PTHR37299">
    <property type="entry name" value="TRANSCRIPTIONAL REGULATOR-RELATED"/>
    <property type="match status" value="1"/>
</dbReference>
<keyword evidence="4" id="KW-0238">DNA-binding</keyword>
<dbReference type="InterPro" id="IPR007492">
    <property type="entry name" value="LytTR_DNA-bd_dom"/>
</dbReference>
<protein>
    <submittedName>
        <fullName evidence="4">DNA-binding response regulator</fullName>
    </submittedName>
</protein>
<proteinExistence type="predicted"/>
<dbReference type="SMART" id="SM00850">
    <property type="entry name" value="LytTR"/>
    <property type="match status" value="1"/>
</dbReference>
<evidence type="ECO:0000313" key="5">
    <source>
        <dbReference type="Proteomes" id="UP000282297"/>
    </source>
</evidence>
<dbReference type="Pfam" id="PF04397">
    <property type="entry name" value="LytTR"/>
    <property type="match status" value="1"/>
</dbReference>
<evidence type="ECO:0000256" key="1">
    <source>
        <dbReference type="PROSITE-ProRule" id="PRU00169"/>
    </source>
</evidence>
<feature type="domain" description="Response regulatory" evidence="2">
    <location>
        <begin position="6"/>
        <end position="117"/>
    </location>
</feature>
<dbReference type="SMART" id="SM00448">
    <property type="entry name" value="REC"/>
    <property type="match status" value="1"/>
</dbReference>
<dbReference type="GO" id="GO:0003677">
    <property type="term" value="F:DNA binding"/>
    <property type="evidence" value="ECO:0007669"/>
    <property type="project" value="UniProtKB-KW"/>
</dbReference>
<reference evidence="5" key="1">
    <citation type="submission" date="2018-11" db="EMBL/GenBank/DDBJ databases">
        <title>Proposal to divide the Flavobacteriaceae and reorganize its genera based on Amino Acid Identity values calculated from whole genome sequences.</title>
        <authorList>
            <person name="Nicholson A.C."/>
            <person name="Gulvik C.A."/>
            <person name="Whitney A.M."/>
            <person name="Humrighouse B.W."/>
            <person name="Bell M."/>
            <person name="Holmes B."/>
            <person name="Steigerwalt A.B."/>
            <person name="Villarma A."/>
            <person name="Sheth M."/>
            <person name="Batra D."/>
            <person name="Pryor J."/>
            <person name="Bernardet J.-F."/>
            <person name="Hugo C."/>
            <person name="Kampfer P."/>
            <person name="Newman J.D."/>
            <person name="McQuiston J.R."/>
        </authorList>
    </citation>
    <scope>NUCLEOTIDE SEQUENCE [LARGE SCALE GENOMIC DNA]</scope>
    <source>
        <strain evidence="5">H4753</strain>
    </source>
</reference>
<dbReference type="InterPro" id="IPR011006">
    <property type="entry name" value="CheY-like_superfamily"/>
</dbReference>
<dbReference type="PANTHER" id="PTHR37299:SF1">
    <property type="entry name" value="STAGE 0 SPORULATION PROTEIN A HOMOLOG"/>
    <property type="match status" value="1"/>
</dbReference>
<evidence type="ECO:0000259" key="3">
    <source>
        <dbReference type="PROSITE" id="PS50930"/>
    </source>
</evidence>
<keyword evidence="1" id="KW-0597">Phosphoprotein</keyword>
<dbReference type="Gene3D" id="2.40.50.1020">
    <property type="entry name" value="LytTr DNA-binding domain"/>
    <property type="match status" value="1"/>
</dbReference>
<accession>A0A3G8WKA2</accession>
<dbReference type="SUPFAM" id="SSF52172">
    <property type="entry name" value="CheY-like"/>
    <property type="match status" value="1"/>
</dbReference>
<feature type="modified residue" description="4-aspartylphosphate" evidence="1">
    <location>
        <position position="57"/>
    </location>
</feature>
<dbReference type="Pfam" id="PF00072">
    <property type="entry name" value="Response_reg"/>
    <property type="match status" value="1"/>
</dbReference>
<dbReference type="PROSITE" id="PS50110">
    <property type="entry name" value="RESPONSE_REGULATORY"/>
    <property type="match status" value="1"/>
</dbReference>